<accession>A0AAD2JV19</accession>
<name>A0AAD2JV19_9AGAR</name>
<evidence type="ECO:0000313" key="2">
    <source>
        <dbReference type="Proteomes" id="UP001295794"/>
    </source>
</evidence>
<keyword evidence="2" id="KW-1185">Reference proteome</keyword>
<organism evidence="1 2">
    <name type="scientific">Mycena citricolor</name>
    <dbReference type="NCBI Taxonomy" id="2018698"/>
    <lineage>
        <taxon>Eukaryota</taxon>
        <taxon>Fungi</taxon>
        <taxon>Dikarya</taxon>
        <taxon>Basidiomycota</taxon>
        <taxon>Agaricomycotina</taxon>
        <taxon>Agaricomycetes</taxon>
        <taxon>Agaricomycetidae</taxon>
        <taxon>Agaricales</taxon>
        <taxon>Marasmiineae</taxon>
        <taxon>Mycenaceae</taxon>
        <taxon>Mycena</taxon>
    </lineage>
</organism>
<dbReference type="Proteomes" id="UP001295794">
    <property type="component" value="Unassembled WGS sequence"/>
</dbReference>
<proteinExistence type="predicted"/>
<dbReference type="AlphaFoldDB" id="A0AAD2JV19"/>
<evidence type="ECO:0000313" key="1">
    <source>
        <dbReference type="EMBL" id="CAK5263514.1"/>
    </source>
</evidence>
<comment type="caution">
    <text evidence="1">The sequence shown here is derived from an EMBL/GenBank/DDBJ whole genome shotgun (WGS) entry which is preliminary data.</text>
</comment>
<feature type="non-terminal residue" evidence="1">
    <location>
        <position position="109"/>
    </location>
</feature>
<dbReference type="EMBL" id="CAVNYO010000040">
    <property type="protein sequence ID" value="CAK5263514.1"/>
    <property type="molecule type" value="Genomic_DNA"/>
</dbReference>
<protein>
    <submittedName>
        <fullName evidence="1">Uncharacterized protein</fullName>
    </submittedName>
</protein>
<gene>
    <name evidence="1" type="ORF">MYCIT1_LOCUS2978</name>
</gene>
<feature type="non-terminal residue" evidence="1">
    <location>
        <position position="1"/>
    </location>
</feature>
<reference evidence="1" key="1">
    <citation type="submission" date="2023-11" db="EMBL/GenBank/DDBJ databases">
        <authorList>
            <person name="De Vega J J."/>
            <person name="De Vega J J."/>
        </authorList>
    </citation>
    <scope>NUCLEOTIDE SEQUENCE</scope>
</reference>
<sequence length="109" mass="12516">QLAHTRVARHTYEIHRSLARYMKTTPSAMVPLLLVTHERNKGRENDLGKEPPLHLFADKFSIDLVFLLPVVRLHLRQSRVQDVQCIQFGDPPVELIDGPVKHQAEHIAI</sequence>